<dbReference type="SUPFAM" id="SSF56672">
    <property type="entry name" value="DNA/RNA polymerases"/>
    <property type="match status" value="1"/>
</dbReference>
<dbReference type="AlphaFoldDB" id="A0A445MQT6"/>
<name>A0A445MQT6_9BACT</name>
<dbReference type="Gene3D" id="3.30.1490.100">
    <property type="entry name" value="DNA polymerase, Y-family, little finger domain"/>
    <property type="match status" value="1"/>
</dbReference>
<gene>
    <name evidence="3" type="ORF">PITCH_A1070011</name>
</gene>
<dbReference type="Gene3D" id="3.30.70.270">
    <property type="match status" value="1"/>
</dbReference>
<dbReference type="EMBL" id="OJIN01000010">
    <property type="protein sequence ID" value="SPD71837.1"/>
    <property type="molecule type" value="Genomic_DNA"/>
</dbReference>
<dbReference type="Gene3D" id="1.10.150.20">
    <property type="entry name" value="5' to 3' exonuclease, C-terminal subdomain"/>
    <property type="match status" value="1"/>
</dbReference>
<organism evidence="3">
    <name type="scientific">uncultured Desulfobacterium sp</name>
    <dbReference type="NCBI Taxonomy" id="201089"/>
    <lineage>
        <taxon>Bacteria</taxon>
        <taxon>Pseudomonadati</taxon>
        <taxon>Thermodesulfobacteriota</taxon>
        <taxon>Desulfobacteria</taxon>
        <taxon>Desulfobacterales</taxon>
        <taxon>Desulfobacteriaceae</taxon>
        <taxon>Desulfobacterium</taxon>
        <taxon>environmental samples</taxon>
    </lineage>
</organism>
<dbReference type="Pfam" id="PF11799">
    <property type="entry name" value="IMS_C"/>
    <property type="match status" value="1"/>
</dbReference>
<accession>A0A445MQT6</accession>
<dbReference type="GO" id="GO:0009432">
    <property type="term" value="P:SOS response"/>
    <property type="evidence" value="ECO:0007669"/>
    <property type="project" value="TreeGrafter"/>
</dbReference>
<dbReference type="InterPro" id="IPR036775">
    <property type="entry name" value="DNA_pol_Y-fam_lit_finger_sf"/>
</dbReference>
<sequence>MLSGTCEDGARFTVSRVPCTVNRHIIHFHIPSFPIAVARVCSPRLRGRPVVVAQAHSERGLVISVSGEAKKEGVFKGMALSTAMKLCPGMAVLAPDPALTKRASRAIEDVVRRYSPLFEPAGPGHIYIDITGTERLWGRPRDTGRRLGREIKSRLCLAGTAGVAINKMVSSIASRITPWLDVLDVDHGREYSFIAPLKVGVVPGIGGLRQKALLEELNIIRVRDLARLDVGRLRLIFGSHAPVIHQRAMGIDPTPVYPRTKQPMVVEEITLSEDENDDKRLLGVIYGLVERCSQRLRGNGLVPGKAGLFMRYSDHMERKRQIRLTNFSTIDFDLYGPLEQLFLNLCDRRVKVRFIRVWFLDFTYPSKQLSLFHTPSPLSEKNSAVIKALDRIREKHGQGAIKSGRTI</sequence>
<evidence type="ECO:0000313" key="3">
    <source>
        <dbReference type="EMBL" id="SPD71837.1"/>
    </source>
</evidence>
<dbReference type="Gene3D" id="3.40.1170.60">
    <property type="match status" value="1"/>
</dbReference>
<dbReference type="InterPro" id="IPR001126">
    <property type="entry name" value="UmuC"/>
</dbReference>
<dbReference type="GO" id="GO:0005829">
    <property type="term" value="C:cytosol"/>
    <property type="evidence" value="ECO:0007669"/>
    <property type="project" value="TreeGrafter"/>
</dbReference>
<evidence type="ECO:0000259" key="2">
    <source>
        <dbReference type="PROSITE" id="PS50173"/>
    </source>
</evidence>
<dbReference type="InterPro" id="IPR043502">
    <property type="entry name" value="DNA/RNA_pol_sf"/>
</dbReference>
<dbReference type="InterPro" id="IPR017961">
    <property type="entry name" value="DNA_pol_Y-fam_little_finger"/>
</dbReference>
<dbReference type="SUPFAM" id="SSF100879">
    <property type="entry name" value="Lesion bypass DNA polymerase (Y-family), little finger domain"/>
    <property type="match status" value="1"/>
</dbReference>
<dbReference type="PROSITE" id="PS50173">
    <property type="entry name" value="UMUC"/>
    <property type="match status" value="1"/>
</dbReference>
<protein>
    <submittedName>
        <fullName evidence="3">Putative DNA polymerase IV</fullName>
    </submittedName>
</protein>
<dbReference type="PANTHER" id="PTHR11076:SF33">
    <property type="entry name" value="DNA POLYMERASE KAPPA"/>
    <property type="match status" value="1"/>
</dbReference>
<dbReference type="GO" id="GO:0003887">
    <property type="term" value="F:DNA-directed DNA polymerase activity"/>
    <property type="evidence" value="ECO:0007669"/>
    <property type="project" value="UniProtKB-KW"/>
</dbReference>
<dbReference type="GO" id="GO:0006281">
    <property type="term" value="P:DNA repair"/>
    <property type="evidence" value="ECO:0007669"/>
    <property type="project" value="InterPro"/>
</dbReference>
<dbReference type="GO" id="GO:0042276">
    <property type="term" value="P:error-prone translesion synthesis"/>
    <property type="evidence" value="ECO:0007669"/>
    <property type="project" value="TreeGrafter"/>
</dbReference>
<dbReference type="Pfam" id="PF00817">
    <property type="entry name" value="IMS"/>
    <property type="match status" value="1"/>
</dbReference>
<dbReference type="InterPro" id="IPR043128">
    <property type="entry name" value="Rev_trsase/Diguanyl_cyclase"/>
</dbReference>
<reference evidence="3" key="1">
    <citation type="submission" date="2018-01" db="EMBL/GenBank/DDBJ databases">
        <authorList>
            <person name="Regsiter A."/>
            <person name="William W."/>
        </authorList>
    </citation>
    <scope>NUCLEOTIDE SEQUENCE</scope>
    <source>
        <strain evidence="3">TRIP AH-1</strain>
    </source>
</reference>
<dbReference type="GO" id="GO:0003684">
    <property type="term" value="F:damaged DNA binding"/>
    <property type="evidence" value="ECO:0007669"/>
    <property type="project" value="InterPro"/>
</dbReference>
<dbReference type="PANTHER" id="PTHR11076">
    <property type="entry name" value="DNA REPAIR POLYMERASE UMUC / TRANSFERASE FAMILY MEMBER"/>
    <property type="match status" value="1"/>
</dbReference>
<evidence type="ECO:0000256" key="1">
    <source>
        <dbReference type="ARBA" id="ARBA00010945"/>
    </source>
</evidence>
<proteinExistence type="inferred from homology"/>
<dbReference type="InterPro" id="IPR050116">
    <property type="entry name" value="DNA_polymerase-Y"/>
</dbReference>
<feature type="domain" description="UmuC" evidence="2">
    <location>
        <begin position="25"/>
        <end position="206"/>
    </location>
</feature>
<comment type="similarity">
    <text evidence="1">Belongs to the DNA polymerase type-Y family.</text>
</comment>